<keyword evidence="3" id="KW-0808">Transferase</keyword>
<dbReference type="Gene3D" id="4.10.320.10">
    <property type="entry name" value="E3-binding domain"/>
    <property type="match status" value="1"/>
</dbReference>
<name>A0ABP3J3G7_9BACI</name>
<accession>A0ABP3J3G7</accession>
<dbReference type="SUPFAM" id="SSF47005">
    <property type="entry name" value="Peripheral subunit-binding domain of 2-oxo acid dehydrogenase complex"/>
    <property type="match status" value="1"/>
</dbReference>
<comment type="caution">
    <text evidence="7">The sequence shown here is derived from an EMBL/GenBank/DDBJ whole genome shotgun (WGS) entry which is preliminary data.</text>
</comment>
<feature type="domain" description="Peripheral subunit-binding (PSBD)" evidence="6">
    <location>
        <begin position="47"/>
        <end position="84"/>
    </location>
</feature>
<dbReference type="Proteomes" id="UP001501459">
    <property type="component" value="Unassembled WGS sequence"/>
</dbReference>
<evidence type="ECO:0000313" key="8">
    <source>
        <dbReference type="Proteomes" id="UP001501459"/>
    </source>
</evidence>
<evidence type="ECO:0000256" key="1">
    <source>
        <dbReference type="ARBA" id="ARBA00001938"/>
    </source>
</evidence>
<dbReference type="PANTHER" id="PTHR43178:SF5">
    <property type="entry name" value="LIPOAMIDE ACYLTRANSFERASE COMPONENT OF BRANCHED-CHAIN ALPHA-KETO ACID DEHYDROGENASE COMPLEX, MITOCHONDRIAL"/>
    <property type="match status" value="1"/>
</dbReference>
<dbReference type="Gene3D" id="3.30.559.10">
    <property type="entry name" value="Chloramphenicol acetyltransferase-like domain"/>
    <property type="match status" value="1"/>
</dbReference>
<feature type="compositionally biased region" description="Polar residues" evidence="5">
    <location>
        <begin position="21"/>
        <end position="39"/>
    </location>
</feature>
<dbReference type="PROSITE" id="PS51826">
    <property type="entry name" value="PSBD"/>
    <property type="match status" value="1"/>
</dbReference>
<reference evidence="8" key="1">
    <citation type="journal article" date="2019" name="Int. J. Syst. Evol. Microbiol.">
        <title>The Global Catalogue of Microorganisms (GCM) 10K type strain sequencing project: providing services to taxonomists for standard genome sequencing and annotation.</title>
        <authorList>
            <consortium name="The Broad Institute Genomics Platform"/>
            <consortium name="The Broad Institute Genome Sequencing Center for Infectious Disease"/>
            <person name="Wu L."/>
            <person name="Ma J."/>
        </authorList>
    </citation>
    <scope>NUCLEOTIDE SEQUENCE [LARGE SCALE GENOMIC DNA]</scope>
    <source>
        <strain evidence="8">JCM 12149</strain>
    </source>
</reference>
<feature type="compositionally biased region" description="Basic and acidic residues" evidence="5">
    <location>
        <begin position="1"/>
        <end position="20"/>
    </location>
</feature>
<gene>
    <name evidence="7" type="ORF">GCM10008983_16710</name>
</gene>
<evidence type="ECO:0000259" key="6">
    <source>
        <dbReference type="PROSITE" id="PS51826"/>
    </source>
</evidence>
<organism evidence="7 8">
    <name type="scientific">Lentibacillus halophilus</name>
    <dbReference type="NCBI Taxonomy" id="295065"/>
    <lineage>
        <taxon>Bacteria</taxon>
        <taxon>Bacillati</taxon>
        <taxon>Bacillota</taxon>
        <taxon>Bacilli</taxon>
        <taxon>Bacillales</taxon>
        <taxon>Bacillaceae</taxon>
        <taxon>Lentibacillus</taxon>
    </lineage>
</organism>
<proteinExistence type="inferred from homology"/>
<sequence>MEINTGEEKKEPSYTEESKQVETGVSSNKTETSKNTAAVSSPPRRIRAAPHTRRIAREMGVNIEKIDGTGPSGRVIDDDVYRFAQGGDSVNDTFPDSDAAVNSTSQEKESVPLTGVRKQIAKKMSDSWNTIPHVTHFDEADITNLLNFRDELKQSDETISVTSFFIKAIVISLQDYKVFNARLDEENEMIELFKSCHIGFAADTKEGVMVPAIQNADKKTIKTINKEMKALTEKAQEGNLSPSDMKNSTFTVNNVGPLGGTAATPIINKPHTGIISFHKTKKKPAVIENDEIAIRSIMTISFSFDHRVADGARAIEFINRFIDLIENPKKLFLELA</sequence>
<evidence type="ECO:0000256" key="2">
    <source>
        <dbReference type="ARBA" id="ARBA00007317"/>
    </source>
</evidence>
<dbReference type="InterPro" id="IPR001078">
    <property type="entry name" value="2-oxoacid_DH_actylTfrase"/>
</dbReference>
<dbReference type="EMBL" id="BAAADM010000041">
    <property type="protein sequence ID" value="GAA0440349.1"/>
    <property type="molecule type" value="Genomic_DNA"/>
</dbReference>
<keyword evidence="4" id="KW-0012">Acyltransferase</keyword>
<dbReference type="InterPro" id="IPR050743">
    <property type="entry name" value="2-oxoacid_DH_E2_comp"/>
</dbReference>
<evidence type="ECO:0000256" key="3">
    <source>
        <dbReference type="ARBA" id="ARBA00022679"/>
    </source>
</evidence>
<dbReference type="SUPFAM" id="SSF52777">
    <property type="entry name" value="CoA-dependent acyltransferases"/>
    <property type="match status" value="1"/>
</dbReference>
<dbReference type="Pfam" id="PF00198">
    <property type="entry name" value="2-oxoacid_dh"/>
    <property type="match status" value="1"/>
</dbReference>
<evidence type="ECO:0000313" key="7">
    <source>
        <dbReference type="EMBL" id="GAA0440349.1"/>
    </source>
</evidence>
<feature type="region of interest" description="Disordered" evidence="5">
    <location>
        <begin position="1"/>
        <end position="52"/>
    </location>
</feature>
<comment type="similarity">
    <text evidence="2">Belongs to the 2-oxoacid dehydrogenase family.</text>
</comment>
<dbReference type="InterPro" id="IPR004167">
    <property type="entry name" value="PSBD"/>
</dbReference>
<dbReference type="Pfam" id="PF02817">
    <property type="entry name" value="E3_binding"/>
    <property type="match status" value="1"/>
</dbReference>
<dbReference type="InterPro" id="IPR023213">
    <property type="entry name" value="CAT-like_dom_sf"/>
</dbReference>
<evidence type="ECO:0000256" key="5">
    <source>
        <dbReference type="SAM" id="MobiDB-lite"/>
    </source>
</evidence>
<evidence type="ECO:0000256" key="4">
    <source>
        <dbReference type="ARBA" id="ARBA00023315"/>
    </source>
</evidence>
<dbReference type="PANTHER" id="PTHR43178">
    <property type="entry name" value="DIHYDROLIPOAMIDE ACETYLTRANSFERASE COMPONENT OF PYRUVATE DEHYDROGENASE COMPLEX"/>
    <property type="match status" value="1"/>
</dbReference>
<protein>
    <submittedName>
        <fullName evidence="7">2-oxo acid dehydrogenase subunit E2</fullName>
    </submittedName>
</protein>
<dbReference type="InterPro" id="IPR036625">
    <property type="entry name" value="E3-bd_dom_sf"/>
</dbReference>
<comment type="cofactor">
    <cofactor evidence="1">
        <name>(R)-lipoate</name>
        <dbReference type="ChEBI" id="CHEBI:83088"/>
    </cofactor>
</comment>
<keyword evidence="8" id="KW-1185">Reference proteome</keyword>